<dbReference type="PROSITE" id="PS50059">
    <property type="entry name" value="FKBP_PPIASE"/>
    <property type="match status" value="2"/>
</dbReference>
<evidence type="ECO:0000256" key="7">
    <source>
        <dbReference type="PROSITE-ProRule" id="PRU00277"/>
    </source>
</evidence>
<dbReference type="InterPro" id="IPR011990">
    <property type="entry name" value="TPR-like_helical_dom_sf"/>
</dbReference>
<evidence type="ECO:0000256" key="2">
    <source>
        <dbReference type="ARBA" id="ARBA00013194"/>
    </source>
</evidence>
<dbReference type="Pfam" id="PF14559">
    <property type="entry name" value="TPR_19"/>
    <property type="match status" value="1"/>
</dbReference>
<feature type="domain" description="PPIase FKBP-type" evidence="10">
    <location>
        <begin position="248"/>
        <end position="304"/>
    </location>
</feature>
<gene>
    <name evidence="11" type="ORF">DUNSADRAFT_13203</name>
</gene>
<evidence type="ECO:0000256" key="1">
    <source>
        <dbReference type="ARBA" id="ARBA00000971"/>
    </source>
</evidence>
<dbReference type="Gene3D" id="1.25.40.10">
    <property type="entry name" value="Tetratricopeptide repeat domain"/>
    <property type="match status" value="1"/>
</dbReference>
<dbReference type="SMART" id="SM00028">
    <property type="entry name" value="TPR"/>
    <property type="match status" value="3"/>
</dbReference>
<evidence type="ECO:0000313" key="12">
    <source>
        <dbReference type="Proteomes" id="UP000815325"/>
    </source>
</evidence>
<name>A0ABQ7G9T1_DUNSA</name>
<protein>
    <recommendedName>
        <fullName evidence="2 7">peptidylprolyl isomerase</fullName>
        <ecNumber evidence="2 7">5.2.1.8</ecNumber>
    </recommendedName>
</protein>
<proteinExistence type="predicted"/>
<dbReference type="SUPFAM" id="SSF48452">
    <property type="entry name" value="TPR-like"/>
    <property type="match status" value="1"/>
</dbReference>
<feature type="domain" description="PPIase FKBP-type" evidence="10">
    <location>
        <begin position="52"/>
        <end position="220"/>
    </location>
</feature>
<evidence type="ECO:0000256" key="4">
    <source>
        <dbReference type="ARBA" id="ARBA00022803"/>
    </source>
</evidence>
<evidence type="ECO:0000313" key="11">
    <source>
        <dbReference type="EMBL" id="KAF5831361.1"/>
    </source>
</evidence>
<evidence type="ECO:0000256" key="5">
    <source>
        <dbReference type="ARBA" id="ARBA00023110"/>
    </source>
</evidence>
<keyword evidence="4 8" id="KW-0802">TPR repeat</keyword>
<dbReference type="PANTHER" id="PTHR46512:SF9">
    <property type="entry name" value="PEPTIDYLPROLYL ISOMERASE"/>
    <property type="match status" value="1"/>
</dbReference>
<dbReference type="PANTHER" id="PTHR46512">
    <property type="entry name" value="PEPTIDYLPROLYL ISOMERASE"/>
    <property type="match status" value="1"/>
</dbReference>
<keyword evidence="5 7" id="KW-0697">Rotamase</keyword>
<feature type="compositionally biased region" description="Polar residues" evidence="9">
    <location>
        <begin position="479"/>
        <end position="491"/>
    </location>
</feature>
<dbReference type="PROSITE" id="PS50005">
    <property type="entry name" value="TPR"/>
    <property type="match status" value="2"/>
</dbReference>
<evidence type="ECO:0000256" key="9">
    <source>
        <dbReference type="SAM" id="MobiDB-lite"/>
    </source>
</evidence>
<keyword evidence="3" id="KW-0677">Repeat</keyword>
<feature type="region of interest" description="Disordered" evidence="9">
    <location>
        <begin position="466"/>
        <end position="517"/>
    </location>
</feature>
<comment type="catalytic activity">
    <reaction evidence="1 7">
        <text>[protein]-peptidylproline (omega=180) = [protein]-peptidylproline (omega=0)</text>
        <dbReference type="Rhea" id="RHEA:16237"/>
        <dbReference type="Rhea" id="RHEA-COMP:10747"/>
        <dbReference type="Rhea" id="RHEA-COMP:10748"/>
        <dbReference type="ChEBI" id="CHEBI:83833"/>
        <dbReference type="ChEBI" id="CHEBI:83834"/>
        <dbReference type="EC" id="5.2.1.8"/>
    </reaction>
</comment>
<evidence type="ECO:0000256" key="3">
    <source>
        <dbReference type="ARBA" id="ARBA00022737"/>
    </source>
</evidence>
<accession>A0ABQ7G9T1</accession>
<dbReference type="Gene3D" id="3.10.50.40">
    <property type="match status" value="3"/>
</dbReference>
<evidence type="ECO:0000256" key="8">
    <source>
        <dbReference type="PROSITE-ProRule" id="PRU00339"/>
    </source>
</evidence>
<evidence type="ECO:0000259" key="10">
    <source>
        <dbReference type="PROSITE" id="PS50059"/>
    </source>
</evidence>
<dbReference type="InterPro" id="IPR046357">
    <property type="entry name" value="PPIase_dom_sf"/>
</dbReference>
<organism evidence="11 12">
    <name type="scientific">Dunaliella salina</name>
    <name type="common">Green alga</name>
    <name type="synonym">Protococcus salinus</name>
    <dbReference type="NCBI Taxonomy" id="3046"/>
    <lineage>
        <taxon>Eukaryota</taxon>
        <taxon>Viridiplantae</taxon>
        <taxon>Chlorophyta</taxon>
        <taxon>core chlorophytes</taxon>
        <taxon>Chlorophyceae</taxon>
        <taxon>CS clade</taxon>
        <taxon>Chlamydomonadales</taxon>
        <taxon>Dunaliellaceae</taxon>
        <taxon>Dunaliella</taxon>
    </lineage>
</organism>
<dbReference type="SUPFAM" id="SSF54534">
    <property type="entry name" value="FKBP-like"/>
    <property type="match status" value="3"/>
</dbReference>
<comment type="caution">
    <text evidence="11">The sequence shown here is derived from an EMBL/GenBank/DDBJ whole genome shotgun (WGS) entry which is preliminary data.</text>
</comment>
<dbReference type="InterPro" id="IPR001179">
    <property type="entry name" value="PPIase_FKBP_dom"/>
</dbReference>
<dbReference type="EMBL" id="MU069954">
    <property type="protein sequence ID" value="KAF5831361.1"/>
    <property type="molecule type" value="Genomic_DNA"/>
</dbReference>
<dbReference type="Pfam" id="PF00254">
    <property type="entry name" value="FKBP_C"/>
    <property type="match status" value="3"/>
</dbReference>
<dbReference type="InterPro" id="IPR019734">
    <property type="entry name" value="TPR_rpt"/>
</dbReference>
<keyword evidence="6 7" id="KW-0413">Isomerase</keyword>
<keyword evidence="12" id="KW-1185">Reference proteome</keyword>
<dbReference type="Proteomes" id="UP000815325">
    <property type="component" value="Unassembled WGS sequence"/>
</dbReference>
<sequence>MEDMEVESKATPMETLDIGDPDEGAEVSLTADGGLKKKILTKGEGSLRPEAGDEVTVHYTGTLLDGTKFDSSRDRDDPFVFTLKDGEDRLFILAFSLPISWKSHKDILGDGGVMKTELSKGTGWDKPRDRDEVLVKYTAKVSGQPDAAPFSASPPEGSEFVVQEGLEGMSGVGRTVKTMKEGERASLLIQPQYAYGEQGRDGLVPPNASVEVDLELVSWKKVEDVAGDGAVCKKILQSGRDWKTPNEELVSEGLDTAVMKMKKGEKAEVVIRPPYSYPEGHAGKKAQVPSNAVLKYNLELVDFVNAKESYEMDNDEKVAAGERLKEKGNKAYKESKLERAVRLYDQAMSCVSYDKNFPEGLRAKSGAIKKGVSLNLAAANLKLKDYREAIKNCDKALEVDPNNTKALYRRAQAFLAQGDTVEAEQDVKSALLLAPKDPDLLALQKKLRAVMKEEAQKQKSLYSKMFSKPLVSDAPQQPPATSVPENGTSAPENGVESDTLPPGTQPAPKGSVLLEEV</sequence>
<reference evidence="11" key="1">
    <citation type="submission" date="2017-08" db="EMBL/GenBank/DDBJ databases">
        <authorList>
            <person name="Polle J.E."/>
            <person name="Barry K."/>
            <person name="Cushman J."/>
            <person name="Schmutz J."/>
            <person name="Tran D."/>
            <person name="Hathwaick L.T."/>
            <person name="Yim W.C."/>
            <person name="Jenkins J."/>
            <person name="Mckie-Krisberg Z.M."/>
            <person name="Prochnik S."/>
            <person name="Lindquist E."/>
            <person name="Dockter R.B."/>
            <person name="Adam C."/>
            <person name="Molina H."/>
            <person name="Bunkerborg J."/>
            <person name="Jin E."/>
            <person name="Buchheim M."/>
            <person name="Magnuson J."/>
        </authorList>
    </citation>
    <scope>NUCLEOTIDE SEQUENCE</scope>
    <source>
        <strain evidence="11">CCAP 19/18</strain>
    </source>
</reference>
<feature type="repeat" description="TPR" evidence="8">
    <location>
        <begin position="404"/>
        <end position="437"/>
    </location>
</feature>
<feature type="region of interest" description="Disordered" evidence="9">
    <location>
        <begin position="1"/>
        <end position="30"/>
    </location>
</feature>
<dbReference type="InterPro" id="IPR050754">
    <property type="entry name" value="FKBP4/5/8-like"/>
</dbReference>
<feature type="repeat" description="TPR" evidence="8">
    <location>
        <begin position="370"/>
        <end position="403"/>
    </location>
</feature>
<dbReference type="EC" id="5.2.1.8" evidence="2 7"/>
<evidence type="ECO:0000256" key="6">
    <source>
        <dbReference type="ARBA" id="ARBA00023235"/>
    </source>
</evidence>